<keyword evidence="4" id="KW-1185">Reference proteome</keyword>
<feature type="domain" description="Gfo/Idh/MocA-like oxidoreductase N-terminal" evidence="1">
    <location>
        <begin position="6"/>
        <end position="135"/>
    </location>
</feature>
<dbReference type="RefSeq" id="WP_114789087.1">
    <property type="nucleotide sequence ID" value="NZ_CP139960.1"/>
</dbReference>
<name>A0ABZ0W924_9BACT</name>
<reference evidence="3 4" key="1">
    <citation type="submission" date="2023-12" db="EMBL/GenBank/DDBJ databases">
        <title>Genome sequencing and assembly of bacterial species from a model synthetic community.</title>
        <authorList>
            <person name="Hogle S.L."/>
        </authorList>
    </citation>
    <scope>NUCLEOTIDE SEQUENCE [LARGE SCALE GENOMIC DNA]</scope>
    <source>
        <strain evidence="3 4">HAMBI_3031</strain>
    </source>
</reference>
<dbReference type="SUPFAM" id="SSF51735">
    <property type="entry name" value="NAD(P)-binding Rossmann-fold domains"/>
    <property type="match status" value="1"/>
</dbReference>
<dbReference type="Proteomes" id="UP001325680">
    <property type="component" value="Chromosome"/>
</dbReference>
<dbReference type="PANTHER" id="PTHR43708">
    <property type="entry name" value="CONSERVED EXPRESSED OXIDOREDUCTASE (EUROFUNG)"/>
    <property type="match status" value="1"/>
</dbReference>
<protein>
    <submittedName>
        <fullName evidence="3">Gfo/Idh/MocA family oxidoreductase</fullName>
    </submittedName>
</protein>
<dbReference type="Pfam" id="PF01408">
    <property type="entry name" value="GFO_IDH_MocA"/>
    <property type="match status" value="1"/>
</dbReference>
<evidence type="ECO:0000259" key="1">
    <source>
        <dbReference type="Pfam" id="PF01408"/>
    </source>
</evidence>
<accession>A0ABZ0W924</accession>
<gene>
    <name evidence="3" type="ORF">U0035_05835</name>
</gene>
<evidence type="ECO:0000259" key="2">
    <source>
        <dbReference type="Pfam" id="PF22725"/>
    </source>
</evidence>
<dbReference type="InterPro" id="IPR055170">
    <property type="entry name" value="GFO_IDH_MocA-like_dom"/>
</dbReference>
<sequence>MKFKLRAGMIGGGKGAFIGAVHRIALNMDGLIELCCGALSQNPEKAKESGKELFLPEDRVYGSYEEMIKKESELPEDQRMHFVIIVTPNFAHFEPAMMALEHGFHVMIDKPMTLTLDQAKALKAKVDETGLLLGLTHTYSGYPLVKEAKKMVADGKFGAIRKIYVEYPQGWLSQFSEADGNKQAAWRTDPSKSGKAGCMGDIGTHAAHLAEYISGQKITKLCADLNIVVPGRLLDDDGAILLKFDKGASGVLIATQVAAGEENNLKIRIYGEKGGLEWSQQEPNTLLVKWLDAPAQVYRTGNGYLSPIAQFNTRTPGGHPEGYLEAFGNLYKNFVLALSARLNNETPDPLIDYPTVEDGVRGMAFIDNVVASSQSDQKWWNYIV</sequence>
<dbReference type="InterPro" id="IPR036291">
    <property type="entry name" value="NAD(P)-bd_dom_sf"/>
</dbReference>
<proteinExistence type="predicted"/>
<dbReference type="SUPFAM" id="SSF55347">
    <property type="entry name" value="Glyceraldehyde-3-phosphate dehydrogenase-like, C-terminal domain"/>
    <property type="match status" value="1"/>
</dbReference>
<dbReference type="InterPro" id="IPR000683">
    <property type="entry name" value="Gfo/Idh/MocA-like_OxRdtase_N"/>
</dbReference>
<feature type="domain" description="GFO/IDH/MocA-like oxidoreductase" evidence="2">
    <location>
        <begin position="146"/>
        <end position="277"/>
    </location>
</feature>
<dbReference type="InterPro" id="IPR051317">
    <property type="entry name" value="Gfo/Idh/MocA_oxidoreduct"/>
</dbReference>
<evidence type="ECO:0000313" key="4">
    <source>
        <dbReference type="Proteomes" id="UP001325680"/>
    </source>
</evidence>
<dbReference type="Pfam" id="PF22725">
    <property type="entry name" value="GFO_IDH_MocA_C3"/>
    <property type="match status" value="1"/>
</dbReference>
<dbReference type="Gene3D" id="3.40.50.720">
    <property type="entry name" value="NAD(P)-binding Rossmann-like Domain"/>
    <property type="match status" value="1"/>
</dbReference>
<evidence type="ECO:0000313" key="3">
    <source>
        <dbReference type="EMBL" id="WQD39666.1"/>
    </source>
</evidence>
<dbReference type="EMBL" id="CP139960">
    <property type="protein sequence ID" value="WQD39666.1"/>
    <property type="molecule type" value="Genomic_DNA"/>
</dbReference>
<dbReference type="Gene3D" id="3.30.360.10">
    <property type="entry name" value="Dihydrodipicolinate Reductase, domain 2"/>
    <property type="match status" value="1"/>
</dbReference>
<organism evidence="3 4">
    <name type="scientific">Niabella yanshanensis</name>
    <dbReference type="NCBI Taxonomy" id="577386"/>
    <lineage>
        <taxon>Bacteria</taxon>
        <taxon>Pseudomonadati</taxon>
        <taxon>Bacteroidota</taxon>
        <taxon>Chitinophagia</taxon>
        <taxon>Chitinophagales</taxon>
        <taxon>Chitinophagaceae</taxon>
        <taxon>Niabella</taxon>
    </lineage>
</organism>
<dbReference type="PANTHER" id="PTHR43708:SF3">
    <property type="entry name" value="OXIDOREDUCTASE"/>
    <property type="match status" value="1"/>
</dbReference>